<dbReference type="GO" id="GO:0016787">
    <property type="term" value="F:hydrolase activity"/>
    <property type="evidence" value="ECO:0007669"/>
    <property type="project" value="UniProtKB-KW"/>
</dbReference>
<organism evidence="13 14">
    <name type="scientific">Coptotermes formosanus</name>
    <name type="common">Formosan subterranean termite</name>
    <dbReference type="NCBI Taxonomy" id="36987"/>
    <lineage>
        <taxon>Eukaryota</taxon>
        <taxon>Metazoa</taxon>
        <taxon>Ecdysozoa</taxon>
        <taxon>Arthropoda</taxon>
        <taxon>Hexapoda</taxon>
        <taxon>Insecta</taxon>
        <taxon>Pterygota</taxon>
        <taxon>Neoptera</taxon>
        <taxon>Polyneoptera</taxon>
        <taxon>Dictyoptera</taxon>
        <taxon>Blattodea</taxon>
        <taxon>Blattoidea</taxon>
        <taxon>Termitoidae</taxon>
        <taxon>Rhinotermitidae</taxon>
        <taxon>Coptotermes</taxon>
    </lineage>
</organism>
<dbReference type="InterPro" id="IPR004179">
    <property type="entry name" value="Sec63-dom"/>
</dbReference>
<feature type="compositionally biased region" description="Basic and acidic residues" evidence="11">
    <location>
        <begin position="1230"/>
        <end position="1250"/>
    </location>
</feature>
<dbReference type="PROSITE" id="PS51194">
    <property type="entry name" value="HELICASE_CTER"/>
    <property type="match status" value="1"/>
</dbReference>
<dbReference type="InterPro" id="IPR057842">
    <property type="entry name" value="WH_MER3"/>
</dbReference>
<dbReference type="Gene3D" id="1.10.3380.10">
    <property type="entry name" value="Sec63 N-terminal domain-like domain"/>
    <property type="match status" value="1"/>
</dbReference>
<proteinExistence type="inferred from homology"/>
<keyword evidence="2" id="KW-0547">Nucleotide-binding</keyword>
<evidence type="ECO:0000313" key="13">
    <source>
        <dbReference type="EMBL" id="GFG36237.1"/>
    </source>
</evidence>
<reference evidence="14" key="1">
    <citation type="submission" date="2020-01" db="EMBL/GenBank/DDBJ databases">
        <title>Draft genome sequence of the Termite Coptotermes fromosanus.</title>
        <authorList>
            <person name="Itakura S."/>
            <person name="Yosikawa Y."/>
            <person name="Umezawa K."/>
        </authorList>
    </citation>
    <scope>NUCLEOTIDE SEQUENCE [LARGE SCALE GENOMIC DNA]</scope>
</reference>
<keyword evidence="6" id="KW-0413">Isomerase</keyword>
<dbReference type="InterPro" id="IPR052247">
    <property type="entry name" value="Meiotic_Crossover_Helicase"/>
</dbReference>
<name>A0A6L2Q314_COPFO</name>
<protein>
    <recommendedName>
        <fullName evidence="9">DNA 3'-5' helicase</fullName>
        <ecNumber evidence="9">5.6.2.4</ecNumber>
    </recommendedName>
</protein>
<dbReference type="SMART" id="SM00490">
    <property type="entry name" value="HELICc"/>
    <property type="match status" value="1"/>
</dbReference>
<feature type="compositionally biased region" description="Polar residues" evidence="11">
    <location>
        <begin position="1206"/>
        <end position="1215"/>
    </location>
</feature>
<dbReference type="SUPFAM" id="SSF52540">
    <property type="entry name" value="P-loop containing nucleoside triphosphate hydrolases"/>
    <property type="match status" value="1"/>
</dbReference>
<evidence type="ECO:0000259" key="12">
    <source>
        <dbReference type="PROSITE" id="PS51194"/>
    </source>
</evidence>
<dbReference type="FunFam" id="1.10.10.10:FF:000012">
    <property type="entry name" value="U5 small nuclear ribonucleoprotein helicase"/>
    <property type="match status" value="1"/>
</dbReference>
<dbReference type="SMART" id="SM00973">
    <property type="entry name" value="Sec63"/>
    <property type="match status" value="1"/>
</dbReference>
<dbReference type="Pfam" id="PF00271">
    <property type="entry name" value="Helicase_C"/>
    <property type="match status" value="1"/>
</dbReference>
<feature type="domain" description="Helicase C-terminal" evidence="12">
    <location>
        <begin position="76"/>
        <end position="258"/>
    </location>
</feature>
<feature type="region of interest" description="Disordered" evidence="11">
    <location>
        <begin position="1206"/>
        <end position="1250"/>
    </location>
</feature>
<evidence type="ECO:0000256" key="1">
    <source>
        <dbReference type="ARBA" id="ARBA00010140"/>
    </source>
</evidence>
<dbReference type="PANTHER" id="PTHR47835:SF3">
    <property type="entry name" value="HELICASE FOR MEIOSIS 1"/>
    <property type="match status" value="1"/>
</dbReference>
<feature type="region of interest" description="Disordered" evidence="11">
    <location>
        <begin position="793"/>
        <end position="812"/>
    </location>
</feature>
<dbReference type="InterPro" id="IPR001650">
    <property type="entry name" value="Helicase_C-like"/>
</dbReference>
<dbReference type="InParanoid" id="A0A6L2Q314"/>
<dbReference type="Pfam" id="PF23445">
    <property type="entry name" value="WHD_SNRNP200"/>
    <property type="match status" value="1"/>
</dbReference>
<feature type="region of interest" description="Disordered" evidence="11">
    <location>
        <begin position="739"/>
        <end position="758"/>
    </location>
</feature>
<dbReference type="GO" id="GO:0051321">
    <property type="term" value="P:meiotic cell cycle"/>
    <property type="evidence" value="ECO:0007669"/>
    <property type="project" value="UniProtKB-KW"/>
</dbReference>
<comment type="catalytic activity">
    <reaction evidence="8">
        <text>Couples ATP hydrolysis with the unwinding of duplex DNA by translocating in the 3'-5' direction.</text>
        <dbReference type="EC" id="5.6.2.4"/>
    </reaction>
</comment>
<dbReference type="OrthoDB" id="5575at2759"/>
<evidence type="ECO:0000256" key="6">
    <source>
        <dbReference type="ARBA" id="ARBA00023235"/>
    </source>
</evidence>
<evidence type="ECO:0000256" key="10">
    <source>
        <dbReference type="ARBA" id="ARBA00048988"/>
    </source>
</evidence>
<dbReference type="InterPro" id="IPR036388">
    <property type="entry name" value="WH-like_DNA-bd_sf"/>
</dbReference>
<evidence type="ECO:0000256" key="5">
    <source>
        <dbReference type="ARBA" id="ARBA00022840"/>
    </source>
</evidence>
<dbReference type="Pfam" id="PF02889">
    <property type="entry name" value="Sec63"/>
    <property type="match status" value="1"/>
</dbReference>
<evidence type="ECO:0000256" key="9">
    <source>
        <dbReference type="ARBA" id="ARBA00034808"/>
    </source>
</evidence>
<keyword evidence="7" id="KW-0469">Meiosis</keyword>
<dbReference type="PANTHER" id="PTHR47835">
    <property type="entry name" value="HFM1, ATP DEPENDENT DNA HELICASE HOMOLOG"/>
    <property type="match status" value="1"/>
</dbReference>
<evidence type="ECO:0000256" key="11">
    <source>
        <dbReference type="SAM" id="MobiDB-lite"/>
    </source>
</evidence>
<sequence length="1568" mass="178693">MSSFPQLSGIRFLAISATIPNTEDIACWLGDSPNSQARFFKIDEDMRPVKLQKVVLGYPYPVGSSQFHFEMSLSYKLRDILFKYADGKPTLIFCSTRKGVEHTCSTLTQQITFHFTEEHKHQICEAAVILTEKKLKDCVMAGVGYHHAGMAVECLFRDGMLPVLVTTSTLAMGVNLPAHLVIIKATQQYIGGSYKDYTDTQILQMIGRAGRPQFDTSAIAIIMTKESHRSRYEKVMSGKDLIESNLHQHLAEHLNSEVVLRTITDIGYAMEWIRSTYLYVRALQNPSHYGIPSNLNRKGIEGKLQEMCQRELNALASAKLLTIDHRMDVHPTRDGALMARFYLNLGTMKAFHKVQGHESLEKLVEIVAACQEFSGMKLRVSEKKNLNLLNKARDRECIRFPLPTRIMTTEMKINCLIQAFLGCLPIHESSLKQDVLRIMWTGRRVTNALAQYLLQHPHYQALVSAITLAKCFHCKLWENSPHMSRQLKGIGAALSSMLAVSNKTSFQSIIESNPRDLESILNRTPPTGDNLKAEVNHLPHFELKTEIITNLSITELHIYVDMTNRALVQEYNTAGEKHWIFLIVGDSNNKCIYKERFKDTHLLEHMEHWTVEIKDPLSVSEVYVHLISEQWVGLDVCSSLKLHPQTQTIPVQVKNSIGKYLKKQGVGNFNLSSKSSTPQTIKRTKSSIVDQIKEMSEKRLGNMTPTKLTLNKMAYTPAKKTKLSASLDQLKSLEDWKRGNLPQFSSSDRHSTDQVNPEMNSRHITINQITEKQESVHKYSGLKQDAISTNTNNQLQTLPQDGTTNSSEHLQMQVKQRTVAKCTVYPDKENISELQDSGIYQSAGTHSIPSLKARTRSIYEMQTTREPNSKAERIKLFEKEMSRHETQCMLTKPSTSRLMEDCHNTFKENAKLNDSSTLEDKHFEKEMDKTLLSQLTISKSQLMNLETKKCATSSSQLTDNSNLQNDSLMEEDNYEQSETKEHTFQNGNNCEYMHETTLSLDTHCGHCEPHLQTQTLQTNTPTSNKGWALQDKSVMPLNSVEPHQSSVHDEHCTKNDSAFMCDSKAVDSPYPSVDTEQSVTNVQQNVYSPHTTERKRLVFQKTLPKHYYPIFMKSLQSDTAGTNQHHSINCNQLTQQINEIALLPLTKEKTTLNSKMSESDDNTTHTYNTQAEVSDNFMAVVEELHTLPEREPNFNTTAEMRNETSVFKLPTLQQSSEKEKQDSFTSEDELQVHEHTSTRNEKCDRASELQKAHPVPNFSLVKDFDSFLANMLDEDNADFQCRNQSNKKLNDNFMPNAPASIPNLARSKPLCHGFQDNRNEYLHKIKRNDSKYEPILKLLLKDVSREATPTSTKIRENRDYETKVHQLSSQLQFQPKSQMNYMDLAAKNKIQLLHSSQKPLWHDSNTMLNQNSQQTTPFRNLTQILQGNLSQNDTCDEKYIKSESNYPPSIKKGLTQPMCECDTMPEAMNRTLQTNKTSEMWDTTPINIHTEQSPSRQKRSYTEIFEFENLPSTKSCTLPFTDIAVKTAASHKSTNYANRNNGSSPTSNSQWQKYELSPAKSDESFELY</sequence>
<dbReference type="SUPFAM" id="SSF158702">
    <property type="entry name" value="Sec63 N-terminal domain-like"/>
    <property type="match status" value="1"/>
</dbReference>
<evidence type="ECO:0000256" key="2">
    <source>
        <dbReference type="ARBA" id="ARBA00022741"/>
    </source>
</evidence>
<keyword evidence="3" id="KW-0378">Hydrolase</keyword>
<feature type="region of interest" description="Disordered" evidence="11">
    <location>
        <begin position="950"/>
        <end position="981"/>
    </location>
</feature>
<keyword evidence="14" id="KW-1185">Reference proteome</keyword>
<evidence type="ECO:0000256" key="4">
    <source>
        <dbReference type="ARBA" id="ARBA00022806"/>
    </source>
</evidence>
<dbReference type="Proteomes" id="UP000502823">
    <property type="component" value="Unassembled WGS sequence"/>
</dbReference>
<accession>A0A6L2Q314</accession>
<dbReference type="CDD" id="cd18795">
    <property type="entry name" value="SF2_C_Ski2"/>
    <property type="match status" value="1"/>
</dbReference>
<dbReference type="InterPro" id="IPR036390">
    <property type="entry name" value="WH_DNA-bd_sf"/>
</dbReference>
<dbReference type="SUPFAM" id="SSF46785">
    <property type="entry name" value="Winged helix' DNA-binding domain"/>
    <property type="match status" value="1"/>
</dbReference>
<dbReference type="Gene3D" id="3.40.50.300">
    <property type="entry name" value="P-loop containing nucleotide triphosphate hydrolases"/>
    <property type="match status" value="1"/>
</dbReference>
<evidence type="ECO:0000256" key="3">
    <source>
        <dbReference type="ARBA" id="ARBA00022801"/>
    </source>
</evidence>
<comment type="catalytic activity">
    <reaction evidence="10">
        <text>ATP + H2O = ADP + phosphate + H(+)</text>
        <dbReference type="Rhea" id="RHEA:13065"/>
        <dbReference type="ChEBI" id="CHEBI:15377"/>
        <dbReference type="ChEBI" id="CHEBI:15378"/>
        <dbReference type="ChEBI" id="CHEBI:30616"/>
        <dbReference type="ChEBI" id="CHEBI:43474"/>
        <dbReference type="ChEBI" id="CHEBI:456216"/>
        <dbReference type="EC" id="5.6.2.4"/>
    </reaction>
</comment>
<dbReference type="EC" id="5.6.2.4" evidence="9"/>
<evidence type="ECO:0000256" key="7">
    <source>
        <dbReference type="ARBA" id="ARBA00023254"/>
    </source>
</evidence>
<gene>
    <name evidence="13" type="ORF">Cfor_10676</name>
</gene>
<keyword evidence="4" id="KW-0347">Helicase</keyword>
<feature type="region of interest" description="Disordered" evidence="11">
    <location>
        <begin position="1534"/>
        <end position="1568"/>
    </location>
</feature>
<dbReference type="GO" id="GO:0005524">
    <property type="term" value="F:ATP binding"/>
    <property type="evidence" value="ECO:0007669"/>
    <property type="project" value="UniProtKB-KW"/>
</dbReference>
<dbReference type="InterPro" id="IPR027417">
    <property type="entry name" value="P-loop_NTPase"/>
</dbReference>
<evidence type="ECO:0000313" key="14">
    <source>
        <dbReference type="Proteomes" id="UP000502823"/>
    </source>
</evidence>
<dbReference type="GO" id="GO:0043138">
    <property type="term" value="F:3'-5' DNA helicase activity"/>
    <property type="evidence" value="ECO:0007669"/>
    <property type="project" value="UniProtKB-EC"/>
</dbReference>
<dbReference type="EMBL" id="BLKM01000624">
    <property type="protein sequence ID" value="GFG36237.1"/>
    <property type="molecule type" value="Genomic_DNA"/>
</dbReference>
<evidence type="ECO:0000256" key="8">
    <source>
        <dbReference type="ARBA" id="ARBA00034617"/>
    </source>
</evidence>
<feature type="compositionally biased region" description="Polar residues" evidence="11">
    <location>
        <begin position="950"/>
        <end position="967"/>
    </location>
</feature>
<dbReference type="Gene3D" id="1.10.10.10">
    <property type="entry name" value="Winged helix-like DNA-binding domain superfamily/Winged helix DNA-binding domain"/>
    <property type="match status" value="1"/>
</dbReference>
<comment type="similarity">
    <text evidence="1">Belongs to the helicase family. SKI2 subfamily.</text>
</comment>
<feature type="compositionally biased region" description="Polar residues" evidence="11">
    <location>
        <begin position="1534"/>
        <end position="1552"/>
    </location>
</feature>
<comment type="caution">
    <text evidence="13">The sequence shown here is derived from an EMBL/GenBank/DDBJ whole genome shotgun (WGS) entry which is preliminary data.</text>
</comment>
<keyword evidence="5" id="KW-0067">ATP-binding</keyword>